<dbReference type="RefSeq" id="XP_033538267.1">
    <property type="nucleotide sequence ID" value="XM_033677913.1"/>
</dbReference>
<dbReference type="EMBL" id="ML975150">
    <property type="protein sequence ID" value="KAF1816636.1"/>
    <property type="molecule type" value="Genomic_DNA"/>
</dbReference>
<dbReference type="GeneID" id="54418483"/>
<dbReference type="GO" id="GO:0000139">
    <property type="term" value="C:Golgi membrane"/>
    <property type="evidence" value="ECO:0007669"/>
    <property type="project" value="TreeGrafter"/>
</dbReference>
<dbReference type="Gene3D" id="3.90.550.10">
    <property type="entry name" value="Spore Coat Polysaccharide Biosynthesis Protein SpsA, Chain A"/>
    <property type="match status" value="1"/>
</dbReference>
<dbReference type="AlphaFoldDB" id="A0A6G1GFE4"/>
<protein>
    <recommendedName>
        <fullName evidence="8">Glycosyltransferase family 34 protein</fullName>
    </recommendedName>
</protein>
<evidence type="ECO:0000313" key="5">
    <source>
        <dbReference type="EMBL" id="KAF1816636.1"/>
    </source>
</evidence>
<gene>
    <name evidence="5 7" type="ORF">P152DRAFT_446261</name>
</gene>
<dbReference type="PANTHER" id="PTHR31306">
    <property type="entry name" value="ALPHA-1,6-MANNOSYLTRANSFERASE MNN11-RELATED"/>
    <property type="match status" value="1"/>
</dbReference>
<keyword evidence="2" id="KW-0328">Glycosyltransferase</keyword>
<dbReference type="Proteomes" id="UP000504638">
    <property type="component" value="Unplaced"/>
</dbReference>
<organism evidence="5">
    <name type="scientific">Eremomyces bilateralis CBS 781.70</name>
    <dbReference type="NCBI Taxonomy" id="1392243"/>
    <lineage>
        <taxon>Eukaryota</taxon>
        <taxon>Fungi</taxon>
        <taxon>Dikarya</taxon>
        <taxon>Ascomycota</taxon>
        <taxon>Pezizomycotina</taxon>
        <taxon>Dothideomycetes</taxon>
        <taxon>Dothideomycetes incertae sedis</taxon>
        <taxon>Eremomycetales</taxon>
        <taxon>Eremomycetaceae</taxon>
        <taxon>Eremomyces</taxon>
    </lineage>
</organism>
<evidence type="ECO:0000256" key="1">
    <source>
        <dbReference type="ARBA" id="ARBA00005664"/>
    </source>
</evidence>
<keyword evidence="6" id="KW-1185">Reference proteome</keyword>
<feature type="compositionally biased region" description="Low complexity" evidence="4">
    <location>
        <begin position="98"/>
        <end position="108"/>
    </location>
</feature>
<dbReference type="InterPro" id="IPR008630">
    <property type="entry name" value="Glyco_trans_34"/>
</dbReference>
<dbReference type="Pfam" id="PF05637">
    <property type="entry name" value="Glyco_transf_34"/>
    <property type="match status" value="1"/>
</dbReference>
<dbReference type="GO" id="GO:0016757">
    <property type="term" value="F:glycosyltransferase activity"/>
    <property type="evidence" value="ECO:0007669"/>
    <property type="project" value="UniProtKB-KW"/>
</dbReference>
<evidence type="ECO:0000313" key="6">
    <source>
        <dbReference type="Proteomes" id="UP000504638"/>
    </source>
</evidence>
<reference evidence="7" key="2">
    <citation type="submission" date="2020-04" db="EMBL/GenBank/DDBJ databases">
        <authorList>
            <consortium name="NCBI Genome Project"/>
        </authorList>
    </citation>
    <scope>NUCLEOTIDE SEQUENCE</scope>
    <source>
        <strain evidence="7">CBS 781.70</strain>
    </source>
</reference>
<dbReference type="GO" id="GO:0006487">
    <property type="term" value="P:protein N-linked glycosylation"/>
    <property type="evidence" value="ECO:0007669"/>
    <property type="project" value="TreeGrafter"/>
</dbReference>
<accession>A0A6G1GFE4</accession>
<evidence type="ECO:0000256" key="4">
    <source>
        <dbReference type="SAM" id="MobiDB-lite"/>
    </source>
</evidence>
<comment type="similarity">
    <text evidence="1">Belongs to the glycosyltransferase 34 family.</text>
</comment>
<dbReference type="InterPro" id="IPR029044">
    <property type="entry name" value="Nucleotide-diphossugar_trans"/>
</dbReference>
<evidence type="ECO:0000313" key="7">
    <source>
        <dbReference type="RefSeq" id="XP_033538267.1"/>
    </source>
</evidence>
<evidence type="ECO:0008006" key="8">
    <source>
        <dbReference type="Google" id="ProtNLM"/>
    </source>
</evidence>
<sequence>MRGILSPTRVLTTGVLIFLIWLFSSHWEGSSMGLAGPPMIKSPPVEPFGGRSRPLATTPHPDEEAGRVIHLGPGAQDNPQAQSPVETVPEGPPESKPESQPVPESVPELESKPEPVPPTNAENKPEPPLAPKPASKEEKDLKVAIVTFITQEKSYVQTSMKNKQAYANKHNYTLIVDYDAPEPRGVMWYKMTMIEKAILGGGFDWVWWIDFDTLMMTQNRPVTDVIKEELEKVEESKRDDIDFLLTPDCFPLNAGSMLVRATPRAIPFFNLIRAYSDLHEERSEQDCIRDAVFGYPAPEPAAVLEFASWHPAQKSDHENRTDTPAFLHQDPAYPDHLAENAAQFEKLGETEWRYPSGKRVRFIPQKQANAFPDEIKCFERGLGPWEEGDLLIHFAGAWAHLKEEDPTGLLMRQYDQLVKW</sequence>
<proteinExistence type="inferred from homology"/>
<dbReference type="OrthoDB" id="205108at2759"/>
<feature type="region of interest" description="Disordered" evidence="4">
    <location>
        <begin position="43"/>
        <end position="137"/>
    </location>
</feature>
<evidence type="ECO:0000256" key="2">
    <source>
        <dbReference type="ARBA" id="ARBA00022676"/>
    </source>
</evidence>
<evidence type="ECO:0000256" key="3">
    <source>
        <dbReference type="ARBA" id="ARBA00022679"/>
    </source>
</evidence>
<name>A0A6G1GFE4_9PEZI</name>
<reference evidence="7" key="3">
    <citation type="submission" date="2025-04" db="UniProtKB">
        <authorList>
            <consortium name="RefSeq"/>
        </authorList>
    </citation>
    <scope>IDENTIFICATION</scope>
    <source>
        <strain evidence="7">CBS 781.70</strain>
    </source>
</reference>
<reference evidence="5 7" key="1">
    <citation type="submission" date="2020-01" db="EMBL/GenBank/DDBJ databases">
        <authorList>
            <consortium name="DOE Joint Genome Institute"/>
            <person name="Haridas S."/>
            <person name="Albert R."/>
            <person name="Binder M."/>
            <person name="Bloem J."/>
            <person name="Labutti K."/>
            <person name="Salamov A."/>
            <person name="Andreopoulos B."/>
            <person name="Baker S.E."/>
            <person name="Barry K."/>
            <person name="Bills G."/>
            <person name="Bluhm B.H."/>
            <person name="Cannon C."/>
            <person name="Castanera R."/>
            <person name="Culley D.E."/>
            <person name="Daum C."/>
            <person name="Ezra D."/>
            <person name="Gonzalez J.B."/>
            <person name="Henrissat B."/>
            <person name="Kuo A."/>
            <person name="Liang C."/>
            <person name="Lipzen A."/>
            <person name="Lutzoni F."/>
            <person name="Magnuson J."/>
            <person name="Mondo S."/>
            <person name="Nolan M."/>
            <person name="Ohm R."/>
            <person name="Pangilinan J."/>
            <person name="Park H.-J."/>
            <person name="Ramirez L."/>
            <person name="Alfaro M."/>
            <person name="Sun H."/>
            <person name="Tritt A."/>
            <person name="Yoshinaga Y."/>
            <person name="Zwiers L.-H."/>
            <person name="Turgeon B.G."/>
            <person name="Goodwin S.B."/>
            <person name="Spatafora J.W."/>
            <person name="Crous P.W."/>
            <person name="Grigoriev I.V."/>
        </authorList>
    </citation>
    <scope>NUCLEOTIDE SEQUENCE</scope>
    <source>
        <strain evidence="5 7">CBS 781.70</strain>
    </source>
</reference>
<dbReference type="PANTHER" id="PTHR31306:SF5">
    <property type="entry name" value="ALPHA-1,6-MANNOSYLTRANSFERASE MNN10-RELATED"/>
    <property type="match status" value="1"/>
</dbReference>
<keyword evidence="3" id="KW-0808">Transferase</keyword>